<dbReference type="UniPathway" id="UPA00333">
    <property type="reaction ID" value="UER00454"/>
</dbReference>
<evidence type="ECO:0000313" key="11">
    <source>
        <dbReference type="Proteomes" id="UP000037558"/>
    </source>
</evidence>
<evidence type="ECO:0000256" key="2">
    <source>
        <dbReference type="ARBA" id="ARBA00011738"/>
    </source>
</evidence>
<dbReference type="GO" id="GO:0004061">
    <property type="term" value="F:arylformamidase activity"/>
    <property type="evidence" value="ECO:0007669"/>
    <property type="project" value="UniProtKB-UniRule"/>
</dbReference>
<feature type="binding site" evidence="9">
    <location>
        <position position="22"/>
    </location>
    <ligand>
        <name>substrate</name>
    </ligand>
</feature>
<comment type="caution">
    <text evidence="10">The sequence shown here is derived from an EMBL/GenBank/DDBJ whole genome shotgun (WGS) entry which is preliminary data.</text>
</comment>
<feature type="binding site" evidence="9">
    <location>
        <position position="58"/>
    </location>
    <ligand>
        <name>Zn(2+)</name>
        <dbReference type="ChEBI" id="CHEBI:29105"/>
        <label>1</label>
    </ligand>
</feature>
<feature type="binding site" evidence="9">
    <location>
        <position position="174"/>
    </location>
    <ligand>
        <name>Zn(2+)</name>
        <dbReference type="ChEBI" id="CHEBI:29105"/>
        <label>1</label>
    </ligand>
</feature>
<keyword evidence="4 9" id="KW-0378">Hydrolase</keyword>
<dbReference type="InterPro" id="IPR007325">
    <property type="entry name" value="KFase/CYL"/>
</dbReference>
<evidence type="ECO:0000256" key="6">
    <source>
        <dbReference type="ARBA" id="ARBA00023079"/>
    </source>
</evidence>
<dbReference type="Pfam" id="PF04199">
    <property type="entry name" value="Cyclase"/>
    <property type="match status" value="1"/>
</dbReference>
<dbReference type="GO" id="GO:0019441">
    <property type="term" value="P:L-tryptophan catabolic process to kynurenine"/>
    <property type="evidence" value="ECO:0007669"/>
    <property type="project" value="UniProtKB-UniRule"/>
</dbReference>
<evidence type="ECO:0000313" key="10">
    <source>
        <dbReference type="EMBL" id="KOO46313.1"/>
    </source>
</evidence>
<feature type="binding site" evidence="9">
    <location>
        <position position="162"/>
    </location>
    <ligand>
        <name>Zn(2+)</name>
        <dbReference type="ChEBI" id="CHEBI:29105"/>
        <label>2</label>
    </ligand>
</feature>
<evidence type="ECO:0000256" key="1">
    <source>
        <dbReference type="ARBA" id="ARBA00002204"/>
    </source>
</evidence>
<gene>
    <name evidence="9" type="primary">kynB</name>
    <name evidence="10" type="ORF">AMD01_10720</name>
</gene>
<dbReference type="Proteomes" id="UP000037558">
    <property type="component" value="Unassembled WGS sequence"/>
</dbReference>
<dbReference type="PATRIC" id="fig|284581.3.peg.2244"/>
<comment type="similarity">
    <text evidence="9">Belongs to the Cyclase 1 superfamily. KynB family.</text>
</comment>
<dbReference type="PANTHER" id="PTHR31118:SF32">
    <property type="entry name" value="KYNURENINE FORMAMIDASE"/>
    <property type="match status" value="1"/>
</dbReference>
<name>A0A0M0L6L4_9BACI</name>
<comment type="catalytic activity">
    <reaction evidence="7 9">
        <text>N-formyl-L-kynurenine + H2O = L-kynurenine + formate + H(+)</text>
        <dbReference type="Rhea" id="RHEA:13009"/>
        <dbReference type="ChEBI" id="CHEBI:15377"/>
        <dbReference type="ChEBI" id="CHEBI:15378"/>
        <dbReference type="ChEBI" id="CHEBI:15740"/>
        <dbReference type="ChEBI" id="CHEBI:57959"/>
        <dbReference type="ChEBI" id="CHEBI:58629"/>
        <dbReference type="EC" id="3.5.1.9"/>
    </reaction>
</comment>
<proteinExistence type="inferred from homology"/>
<dbReference type="GO" id="GO:0008270">
    <property type="term" value="F:zinc ion binding"/>
    <property type="evidence" value="ECO:0007669"/>
    <property type="project" value="UniProtKB-UniRule"/>
</dbReference>
<protein>
    <recommendedName>
        <fullName evidence="9">Kynurenine formamidase</fullName>
        <shortName evidence="9">KFA</shortName>
        <shortName evidence="9">KFase</shortName>
        <ecNumber evidence="9">3.5.1.9</ecNumber>
    </recommendedName>
    <alternativeName>
        <fullName evidence="9">Arylformamidase</fullName>
    </alternativeName>
    <alternativeName>
        <fullName evidence="9">N-formylkynurenine formamidase</fullName>
        <shortName evidence="9">FKF</shortName>
    </alternativeName>
</protein>
<keyword evidence="6 9" id="KW-0823">Tryptophan catabolism</keyword>
<evidence type="ECO:0000256" key="5">
    <source>
        <dbReference type="ARBA" id="ARBA00022833"/>
    </source>
</evidence>
<feature type="binding site" evidence="9">
    <location>
        <position position="52"/>
    </location>
    <ligand>
        <name>Zn(2+)</name>
        <dbReference type="ChEBI" id="CHEBI:29105"/>
        <label>1</label>
    </ligand>
</feature>
<dbReference type="InterPro" id="IPR017484">
    <property type="entry name" value="Kynurenine_formamidase_bac"/>
</dbReference>
<feature type="binding site" evidence="9">
    <location>
        <position position="58"/>
    </location>
    <ligand>
        <name>Zn(2+)</name>
        <dbReference type="ChEBI" id="CHEBI:29105"/>
        <label>2</label>
    </ligand>
</feature>
<dbReference type="PANTHER" id="PTHR31118">
    <property type="entry name" value="CYCLASE-LIKE PROTEIN 2"/>
    <property type="match status" value="1"/>
</dbReference>
<keyword evidence="5 9" id="KW-0862">Zinc</keyword>
<accession>A0A0M0L6L4</accession>
<evidence type="ECO:0000256" key="3">
    <source>
        <dbReference type="ARBA" id="ARBA00022723"/>
    </source>
</evidence>
<dbReference type="HAMAP" id="MF_01969">
    <property type="entry name" value="KynB"/>
    <property type="match status" value="1"/>
</dbReference>
<comment type="cofactor">
    <cofactor evidence="9">
        <name>Zn(2+)</name>
        <dbReference type="ChEBI" id="CHEBI:29105"/>
    </cofactor>
    <text evidence="9">Binds 2 zinc ions per subunit.</text>
</comment>
<dbReference type="AlphaFoldDB" id="A0A0M0L6L4"/>
<evidence type="ECO:0000256" key="9">
    <source>
        <dbReference type="HAMAP-Rule" id="MF_01969"/>
    </source>
</evidence>
<dbReference type="SUPFAM" id="SSF102198">
    <property type="entry name" value="Putative cyclase"/>
    <property type="match status" value="1"/>
</dbReference>
<comment type="function">
    <text evidence="1 9">Catalyzes the hydrolysis of N-formyl-L-kynurenine to L-kynurenine, the second step in the kynurenine pathway of tryptophan degradation.</text>
</comment>
<dbReference type="InterPro" id="IPR037175">
    <property type="entry name" value="KFase_sf"/>
</dbReference>
<sequence>MEEFVMTWIDISHPLTEKVATWSGDTPFSYEVVWPKEESGSVNVGKISMSIHTGTHIDAPFHFDSEGKRVGALDVSVYIGTSKVIDVSEVSCVTQELLADYLPLPPRLLLKTKQQTDPNRFPDHVTELDPRIGPWLKEQGVVLLGIDTASVDHLESKEMLVHYALFDNGVHILENAWLDHVAPGDYELIALPLNIIDADGSPVRAVIRPLL</sequence>
<evidence type="ECO:0000256" key="7">
    <source>
        <dbReference type="ARBA" id="ARBA00048496"/>
    </source>
</evidence>
<comment type="subunit">
    <text evidence="2 9">Homodimer.</text>
</comment>
<comment type="pathway">
    <text evidence="8 9">Amino-acid degradation; L-tryptophan degradation via kynurenine pathway; L-kynurenine from L-tryptophan: step 2/2.</text>
</comment>
<reference evidence="11" key="1">
    <citation type="submission" date="2015-08" db="EMBL/GenBank/DDBJ databases">
        <title>Fjat-14210 dsm16467.</title>
        <authorList>
            <person name="Liu B."/>
            <person name="Wang J."/>
            <person name="Zhu Y."/>
            <person name="Liu G."/>
            <person name="Chen Q."/>
            <person name="Chen Z."/>
            <person name="Lan J."/>
            <person name="Che J."/>
            <person name="Ge C."/>
            <person name="Shi H."/>
            <person name="Pan Z."/>
            <person name="Liu X."/>
        </authorList>
    </citation>
    <scope>NUCLEOTIDE SEQUENCE [LARGE SCALE GENOMIC DNA]</scope>
    <source>
        <strain evidence="11">DSM 16467</strain>
    </source>
</reference>
<feature type="active site" description="Proton donor/acceptor" evidence="9">
    <location>
        <position position="62"/>
    </location>
</feature>
<dbReference type="EMBL" id="LILC01000013">
    <property type="protein sequence ID" value="KOO46313.1"/>
    <property type="molecule type" value="Genomic_DNA"/>
</dbReference>
<feature type="binding site" evidence="9">
    <location>
        <position position="174"/>
    </location>
    <ligand>
        <name>Zn(2+)</name>
        <dbReference type="ChEBI" id="CHEBI:29105"/>
        <label>2</label>
    </ligand>
</feature>
<feature type="binding site" evidence="9">
    <location>
        <position position="56"/>
    </location>
    <ligand>
        <name>Zn(2+)</name>
        <dbReference type="ChEBI" id="CHEBI:29105"/>
        <label>1</label>
    </ligand>
</feature>
<dbReference type="EC" id="3.5.1.9" evidence="9"/>
<keyword evidence="3 9" id="KW-0479">Metal-binding</keyword>
<evidence type="ECO:0000256" key="8">
    <source>
        <dbReference type="ARBA" id="ARBA00060547"/>
    </source>
</evidence>
<organism evidence="10 11">
    <name type="scientific">Priestia koreensis</name>
    <dbReference type="NCBI Taxonomy" id="284581"/>
    <lineage>
        <taxon>Bacteria</taxon>
        <taxon>Bacillati</taxon>
        <taxon>Bacillota</taxon>
        <taxon>Bacilli</taxon>
        <taxon>Bacillales</taxon>
        <taxon>Bacillaceae</taxon>
        <taxon>Priestia</taxon>
    </lineage>
</organism>
<dbReference type="STRING" id="284581.AMD01_10720"/>
<dbReference type="FunFam" id="3.50.30.50:FF:000001">
    <property type="entry name" value="Kynurenine formamidase"/>
    <property type="match status" value="1"/>
</dbReference>
<evidence type="ECO:0000256" key="4">
    <source>
        <dbReference type="ARBA" id="ARBA00022801"/>
    </source>
</evidence>
<dbReference type="Gene3D" id="3.50.30.50">
    <property type="entry name" value="Putative cyclase"/>
    <property type="match status" value="1"/>
</dbReference>
<dbReference type="OrthoDB" id="9796085at2"/>
<dbReference type="GO" id="GO:0004328">
    <property type="term" value="F:formamidase activity"/>
    <property type="evidence" value="ECO:0007669"/>
    <property type="project" value="InterPro"/>
</dbReference>
<dbReference type="NCBIfam" id="TIGR03035">
    <property type="entry name" value="trp_arylform"/>
    <property type="match status" value="1"/>
</dbReference>
<keyword evidence="11" id="KW-1185">Reference proteome</keyword>